<dbReference type="Proteomes" id="UP000001542">
    <property type="component" value="Unassembled WGS sequence"/>
</dbReference>
<dbReference type="RefSeq" id="XP_001304452.1">
    <property type="nucleotide sequence ID" value="XM_001304451.1"/>
</dbReference>
<reference evidence="1" key="1">
    <citation type="submission" date="2006-10" db="EMBL/GenBank/DDBJ databases">
        <authorList>
            <person name="Amadeo P."/>
            <person name="Zhao Q."/>
            <person name="Wortman J."/>
            <person name="Fraser-Liggett C."/>
            <person name="Carlton J."/>
        </authorList>
    </citation>
    <scope>NUCLEOTIDE SEQUENCE</scope>
    <source>
        <strain evidence="1">G3</strain>
    </source>
</reference>
<reference evidence="1" key="2">
    <citation type="journal article" date="2007" name="Science">
        <title>Draft genome sequence of the sexually transmitted pathogen Trichomonas vaginalis.</title>
        <authorList>
            <person name="Carlton J.M."/>
            <person name="Hirt R.P."/>
            <person name="Silva J.C."/>
            <person name="Delcher A.L."/>
            <person name="Schatz M."/>
            <person name="Zhao Q."/>
            <person name="Wortman J.R."/>
            <person name="Bidwell S.L."/>
            <person name="Alsmark U.C.M."/>
            <person name="Besteiro S."/>
            <person name="Sicheritz-Ponten T."/>
            <person name="Noel C.J."/>
            <person name="Dacks J.B."/>
            <person name="Foster P.G."/>
            <person name="Simillion C."/>
            <person name="Van de Peer Y."/>
            <person name="Miranda-Saavedra D."/>
            <person name="Barton G.J."/>
            <person name="Westrop G.D."/>
            <person name="Mueller S."/>
            <person name="Dessi D."/>
            <person name="Fiori P.L."/>
            <person name="Ren Q."/>
            <person name="Paulsen I."/>
            <person name="Zhang H."/>
            <person name="Bastida-Corcuera F.D."/>
            <person name="Simoes-Barbosa A."/>
            <person name="Brown M.T."/>
            <person name="Hayes R.D."/>
            <person name="Mukherjee M."/>
            <person name="Okumura C.Y."/>
            <person name="Schneider R."/>
            <person name="Smith A.J."/>
            <person name="Vanacova S."/>
            <person name="Villalvazo M."/>
            <person name="Haas B.J."/>
            <person name="Pertea M."/>
            <person name="Feldblyum T.V."/>
            <person name="Utterback T.R."/>
            <person name="Shu C.L."/>
            <person name="Osoegawa K."/>
            <person name="de Jong P.J."/>
            <person name="Hrdy I."/>
            <person name="Horvathova L."/>
            <person name="Zubacova Z."/>
            <person name="Dolezal P."/>
            <person name="Malik S.B."/>
            <person name="Logsdon J.M. Jr."/>
            <person name="Henze K."/>
            <person name="Gupta A."/>
            <person name="Wang C.C."/>
            <person name="Dunne R.L."/>
            <person name="Upcroft J.A."/>
            <person name="Upcroft P."/>
            <person name="White O."/>
            <person name="Salzberg S.L."/>
            <person name="Tang P."/>
            <person name="Chiu C.-H."/>
            <person name="Lee Y.-S."/>
            <person name="Embley T.M."/>
            <person name="Coombs G.H."/>
            <person name="Mottram J.C."/>
            <person name="Tachezy J."/>
            <person name="Fraser-Liggett C.M."/>
            <person name="Johnson P.J."/>
        </authorList>
    </citation>
    <scope>NUCLEOTIDE SEQUENCE [LARGE SCALE GENOMIC DNA]</scope>
    <source>
        <strain evidence="1">G3</strain>
    </source>
</reference>
<dbReference type="SMR" id="A2FU91"/>
<dbReference type="VEuPathDB" id="TrichDB:TVAG_472640"/>
<evidence type="ECO:0000313" key="1">
    <source>
        <dbReference type="EMBL" id="EAX91522.1"/>
    </source>
</evidence>
<dbReference type="AlphaFoldDB" id="A2FU91"/>
<proteinExistence type="predicted"/>
<accession>A2FU91</accession>
<name>A2FU91_TRIV3</name>
<dbReference type="VEuPathDB" id="TrichDB:TVAGG3_0448030"/>
<keyword evidence="2" id="KW-1185">Reference proteome</keyword>
<protein>
    <submittedName>
        <fullName evidence="1">Uncharacterized protein</fullName>
    </submittedName>
</protein>
<dbReference type="InParanoid" id="A2FU91"/>
<sequence>MDLNNPQAFLENIQRRIRILKAKSDLQMSVEILTSSISLLKDKVLENQEKLKKLSIISQHVINILKQYPTEDKKVNRYILESVTAVKFIVAKLSENKEEKQEESIDKTILVLNKLQDAILDLISSEETTLSDIFNSERKIEEILYYAEDSKFISEALDNTSWKQQINEHRQRLNQSN</sequence>
<dbReference type="KEGG" id="tva:4749218"/>
<dbReference type="EMBL" id="DS114030">
    <property type="protein sequence ID" value="EAX91522.1"/>
    <property type="molecule type" value="Genomic_DNA"/>
</dbReference>
<gene>
    <name evidence="1" type="ORF">TVAG_472640</name>
</gene>
<evidence type="ECO:0000313" key="2">
    <source>
        <dbReference type="Proteomes" id="UP000001542"/>
    </source>
</evidence>
<organism evidence="1 2">
    <name type="scientific">Trichomonas vaginalis (strain ATCC PRA-98 / G3)</name>
    <dbReference type="NCBI Taxonomy" id="412133"/>
    <lineage>
        <taxon>Eukaryota</taxon>
        <taxon>Metamonada</taxon>
        <taxon>Parabasalia</taxon>
        <taxon>Trichomonadida</taxon>
        <taxon>Trichomonadidae</taxon>
        <taxon>Trichomonas</taxon>
    </lineage>
</organism>